<dbReference type="VEuPathDB" id="PlasmoDB:PmUG01_13039400"/>
<dbReference type="Proteomes" id="UP000078597">
    <property type="component" value="Unassembled WGS sequence"/>
</dbReference>
<dbReference type="OrthoDB" id="386432at2759"/>
<keyword evidence="1" id="KW-0175">Coiled coil</keyword>
<evidence type="ECO:0000313" key="3">
    <source>
        <dbReference type="EMBL" id="SCP02747.1"/>
    </source>
</evidence>
<evidence type="ECO:0000256" key="1">
    <source>
        <dbReference type="SAM" id="Coils"/>
    </source>
</evidence>
<dbReference type="OMA" id="FYHQVEN"/>
<feature type="coiled-coil region" evidence="1">
    <location>
        <begin position="3"/>
        <end position="48"/>
    </location>
</feature>
<dbReference type="GeneID" id="39871107"/>
<evidence type="ECO:0000313" key="4">
    <source>
        <dbReference type="Proteomes" id="UP000078597"/>
    </source>
</evidence>
<name>A0A1A8WTW3_PLAMA</name>
<accession>A0A1A8WTW3</accession>
<reference evidence="2" key="2">
    <citation type="submission" date="2016-05" db="EMBL/GenBank/DDBJ databases">
        <authorList>
            <person name="Lavstsen T."/>
            <person name="Jespersen J.S."/>
        </authorList>
    </citation>
    <scope>NUCLEOTIDE SEQUENCE [LARGE SCALE GENOMIC DNA]</scope>
</reference>
<protein>
    <submittedName>
        <fullName evidence="2">Uncharacterized protein</fullName>
    </submittedName>
</protein>
<keyword evidence="5" id="KW-1185">Reference proteome</keyword>
<dbReference type="AlphaFoldDB" id="A0A1A8WTW3"/>
<dbReference type="EMBL" id="FLQW01003896">
    <property type="protein sequence ID" value="SBS96350.1"/>
    <property type="molecule type" value="Genomic_DNA"/>
</dbReference>
<evidence type="ECO:0000313" key="5">
    <source>
        <dbReference type="Proteomes" id="UP000219813"/>
    </source>
</evidence>
<dbReference type="RefSeq" id="XP_028863779.1">
    <property type="nucleotide sequence ID" value="XM_029007384.1"/>
</dbReference>
<dbReference type="KEGG" id="pmal:PMUG01_13039400"/>
<sequence length="211" mass="25621">MDLEIVEDKLKKLEEELEEYRKNQFHKVEKIINEVKLLETNIKELNKRKITKCLVNANKSFEKKIIEKTRKCSKKKKYIKDIKKDIVHELMLLKEKKKNNNNNFLNTKFNFQYIHAIENEINKTFLVLNIQRQYILKFIFEKLNKFKNKSLAYYDKYLNIQKEIDTLFHSINKSALTDIFVLTKNSLFFQKELATMFQQFHYQIENSLTHT</sequence>
<dbReference type="EMBL" id="LT594634">
    <property type="protein sequence ID" value="SCP02747.1"/>
    <property type="molecule type" value="Genomic_DNA"/>
</dbReference>
<dbReference type="Proteomes" id="UP000219813">
    <property type="component" value="Chromosome 13"/>
</dbReference>
<reference evidence="3 5" key="3">
    <citation type="submission" date="2016-06" db="EMBL/GenBank/DDBJ databases">
        <authorList>
            <consortium name="Pathogen Informatics"/>
        </authorList>
    </citation>
    <scope>NUCLEOTIDE SEQUENCE [LARGE SCALE GENOMIC DNA]</scope>
</reference>
<organism evidence="2 4">
    <name type="scientific">Plasmodium malariae</name>
    <dbReference type="NCBI Taxonomy" id="5858"/>
    <lineage>
        <taxon>Eukaryota</taxon>
        <taxon>Sar</taxon>
        <taxon>Alveolata</taxon>
        <taxon>Apicomplexa</taxon>
        <taxon>Aconoidasida</taxon>
        <taxon>Haemosporida</taxon>
        <taxon>Plasmodiidae</taxon>
        <taxon>Plasmodium</taxon>
        <taxon>Plasmodium (Plasmodium)</taxon>
    </lineage>
</organism>
<reference evidence="4" key="1">
    <citation type="submission" date="2016-05" db="EMBL/GenBank/DDBJ databases">
        <authorList>
            <person name="Naeem Raeece"/>
        </authorList>
    </citation>
    <scope>NUCLEOTIDE SEQUENCE [LARGE SCALE GENOMIC DNA]</scope>
</reference>
<evidence type="ECO:0000313" key="2">
    <source>
        <dbReference type="EMBL" id="SBS96350.1"/>
    </source>
</evidence>
<proteinExistence type="predicted"/>
<gene>
    <name evidence="3" type="primary">PmUG01_13039400</name>
    <name evidence="2" type="ORF">PMALA_052900</name>
    <name evidence="3" type="ORF">PMUG01_13039400</name>
</gene>